<dbReference type="RefSeq" id="WP_145859629.1">
    <property type="nucleotide sequence ID" value="NZ_RPFW01000007.1"/>
</dbReference>
<protein>
    <submittedName>
        <fullName evidence="1">Uncharacterized protein</fullName>
    </submittedName>
</protein>
<proteinExistence type="predicted"/>
<evidence type="ECO:0000313" key="1">
    <source>
        <dbReference type="EMBL" id="TVZ01233.1"/>
    </source>
</evidence>
<gene>
    <name evidence="1" type="ORF">EAS64_33685</name>
</gene>
<dbReference type="AlphaFoldDB" id="A0A6P2BVJ3"/>
<comment type="caution">
    <text evidence="1">The sequence shown here is derived from an EMBL/GenBank/DDBJ whole genome shotgun (WGS) entry which is preliminary data.</text>
</comment>
<evidence type="ECO:0000313" key="2">
    <source>
        <dbReference type="Proteomes" id="UP000460272"/>
    </source>
</evidence>
<organism evidence="1 2">
    <name type="scientific">Trebonia kvetii</name>
    <dbReference type="NCBI Taxonomy" id="2480626"/>
    <lineage>
        <taxon>Bacteria</taxon>
        <taxon>Bacillati</taxon>
        <taxon>Actinomycetota</taxon>
        <taxon>Actinomycetes</taxon>
        <taxon>Streptosporangiales</taxon>
        <taxon>Treboniaceae</taxon>
        <taxon>Trebonia</taxon>
    </lineage>
</organism>
<name>A0A6P2BVJ3_9ACTN</name>
<accession>A0A6P2BVJ3</accession>
<reference evidence="1 2" key="1">
    <citation type="submission" date="2018-11" db="EMBL/GenBank/DDBJ databases">
        <title>Trebonia kvetii gen.nov., sp.nov., a novel acidophilic actinobacterium, and proposal of the new actinobacterial family Treboniaceae fam. nov.</title>
        <authorList>
            <person name="Rapoport D."/>
            <person name="Sagova-Mareckova M."/>
            <person name="Sedlacek I."/>
            <person name="Provaznik J."/>
            <person name="Kralova S."/>
            <person name="Pavlinic D."/>
            <person name="Benes V."/>
            <person name="Kopecky J."/>
        </authorList>
    </citation>
    <scope>NUCLEOTIDE SEQUENCE [LARGE SCALE GENOMIC DNA]</scope>
    <source>
        <strain evidence="1 2">15Tr583</strain>
    </source>
</reference>
<dbReference type="EMBL" id="RPFW01000007">
    <property type="protein sequence ID" value="TVZ01233.1"/>
    <property type="molecule type" value="Genomic_DNA"/>
</dbReference>
<dbReference type="Proteomes" id="UP000460272">
    <property type="component" value="Unassembled WGS sequence"/>
</dbReference>
<keyword evidence="2" id="KW-1185">Reference proteome</keyword>
<sequence>MPDLFDLAANGGTEEEGESLAKALAQILKIMALAKENGWTENPFFSLALRLKHPDGVPIYAVWGINGVTPTGRPSVRFRSAQGANGQFMTLDDLKEVLVNPELILPEPPANLEEEVNGNDCNDY</sequence>